<accession>A0A4Z0Q0Z4</accession>
<sequence length="109" mass="12307">MDSSHVQVARVVVNATKLDQYRAALKEQVETSMRIEPGVLLLYAVADKKNLTHITLMERYASEAARQAHMKAPHFLKYRATVKEMVQSVVLVETTPIVLEAKPQRSGKF</sequence>
<keyword evidence="3" id="KW-1185">Reference proteome</keyword>
<protein>
    <recommendedName>
        <fullName evidence="1">ABM domain-containing protein</fullName>
    </recommendedName>
</protein>
<dbReference type="PANTHER" id="PTHR33336:SF3">
    <property type="entry name" value="ABM DOMAIN-CONTAINING PROTEIN"/>
    <property type="match status" value="1"/>
</dbReference>
<gene>
    <name evidence="2" type="ORF">E5K02_23565</name>
</gene>
<dbReference type="InterPro" id="IPR007138">
    <property type="entry name" value="ABM_dom"/>
</dbReference>
<dbReference type="GO" id="GO:0003824">
    <property type="term" value="F:catalytic activity"/>
    <property type="evidence" value="ECO:0007669"/>
    <property type="project" value="TreeGrafter"/>
</dbReference>
<dbReference type="Pfam" id="PF03992">
    <property type="entry name" value="ABM"/>
    <property type="match status" value="1"/>
</dbReference>
<dbReference type="Gene3D" id="3.30.70.100">
    <property type="match status" value="1"/>
</dbReference>
<dbReference type="Proteomes" id="UP000298471">
    <property type="component" value="Unassembled WGS sequence"/>
</dbReference>
<evidence type="ECO:0000259" key="1">
    <source>
        <dbReference type="PROSITE" id="PS51725"/>
    </source>
</evidence>
<evidence type="ECO:0000313" key="3">
    <source>
        <dbReference type="Proteomes" id="UP000298471"/>
    </source>
</evidence>
<organism evidence="2 3">
    <name type="scientific">Hymenobacter metallicola</name>
    <dbReference type="NCBI Taxonomy" id="2563114"/>
    <lineage>
        <taxon>Bacteria</taxon>
        <taxon>Pseudomonadati</taxon>
        <taxon>Bacteroidota</taxon>
        <taxon>Cytophagia</taxon>
        <taxon>Cytophagales</taxon>
        <taxon>Hymenobacteraceae</taxon>
        <taxon>Hymenobacter</taxon>
    </lineage>
</organism>
<dbReference type="EMBL" id="SRMB01000006">
    <property type="protein sequence ID" value="TGE22761.1"/>
    <property type="molecule type" value="Genomic_DNA"/>
</dbReference>
<dbReference type="InterPro" id="IPR050744">
    <property type="entry name" value="AI-2_Isomerase_LsrG"/>
</dbReference>
<dbReference type="AlphaFoldDB" id="A0A4Z0Q0Z4"/>
<evidence type="ECO:0000313" key="2">
    <source>
        <dbReference type="EMBL" id="TGE22761.1"/>
    </source>
</evidence>
<comment type="caution">
    <text evidence="2">The sequence shown here is derived from an EMBL/GenBank/DDBJ whole genome shotgun (WGS) entry which is preliminary data.</text>
</comment>
<proteinExistence type="predicted"/>
<dbReference type="OrthoDB" id="9812754at2"/>
<dbReference type="PANTHER" id="PTHR33336">
    <property type="entry name" value="QUINOL MONOOXYGENASE YGIN-RELATED"/>
    <property type="match status" value="1"/>
</dbReference>
<dbReference type="InterPro" id="IPR011008">
    <property type="entry name" value="Dimeric_a/b-barrel"/>
</dbReference>
<dbReference type="SUPFAM" id="SSF54909">
    <property type="entry name" value="Dimeric alpha+beta barrel"/>
    <property type="match status" value="1"/>
</dbReference>
<name>A0A4Z0Q0Z4_9BACT</name>
<dbReference type="PROSITE" id="PS51725">
    <property type="entry name" value="ABM"/>
    <property type="match status" value="1"/>
</dbReference>
<feature type="domain" description="ABM" evidence="1">
    <location>
        <begin position="5"/>
        <end position="98"/>
    </location>
</feature>
<reference evidence="2 3" key="1">
    <citation type="submission" date="2019-04" db="EMBL/GenBank/DDBJ databases">
        <authorList>
            <person name="Feng G."/>
            <person name="Zhang J."/>
            <person name="Zhu H."/>
        </authorList>
    </citation>
    <scope>NUCLEOTIDE SEQUENCE [LARGE SCALE GENOMIC DNA]</scope>
    <source>
        <strain evidence="2 3">9PBR-1</strain>
    </source>
</reference>